<proteinExistence type="inferred from homology"/>
<organism evidence="4 5">
    <name type="scientific">Flemingia macrophylla</name>
    <dbReference type="NCBI Taxonomy" id="520843"/>
    <lineage>
        <taxon>Eukaryota</taxon>
        <taxon>Viridiplantae</taxon>
        <taxon>Streptophyta</taxon>
        <taxon>Embryophyta</taxon>
        <taxon>Tracheophyta</taxon>
        <taxon>Spermatophyta</taxon>
        <taxon>Magnoliopsida</taxon>
        <taxon>eudicotyledons</taxon>
        <taxon>Gunneridae</taxon>
        <taxon>Pentapetalae</taxon>
        <taxon>rosids</taxon>
        <taxon>fabids</taxon>
        <taxon>Fabales</taxon>
        <taxon>Fabaceae</taxon>
        <taxon>Papilionoideae</taxon>
        <taxon>50 kb inversion clade</taxon>
        <taxon>NPAAA clade</taxon>
        <taxon>indigoferoid/millettioid clade</taxon>
        <taxon>Phaseoleae</taxon>
        <taxon>Flemingia</taxon>
    </lineage>
</organism>
<dbReference type="PANTHER" id="PTHR47933">
    <property type="entry name" value="PENTATRICOPEPTIDE REPEAT-CONTAINING PROTEIN 1, MITOCHONDRIAL"/>
    <property type="match status" value="1"/>
</dbReference>
<evidence type="ECO:0008006" key="6">
    <source>
        <dbReference type="Google" id="ProtNLM"/>
    </source>
</evidence>
<dbReference type="AlphaFoldDB" id="A0ABD1MD94"/>
<dbReference type="NCBIfam" id="TIGR00756">
    <property type="entry name" value="PPR"/>
    <property type="match status" value="4"/>
</dbReference>
<evidence type="ECO:0000256" key="2">
    <source>
        <dbReference type="ARBA" id="ARBA00022737"/>
    </source>
</evidence>
<dbReference type="EMBL" id="JBGMDY010000005">
    <property type="protein sequence ID" value="KAL2333749.1"/>
    <property type="molecule type" value="Genomic_DNA"/>
</dbReference>
<dbReference type="InterPro" id="IPR011990">
    <property type="entry name" value="TPR-like_helical_dom_sf"/>
</dbReference>
<comment type="similarity">
    <text evidence="1">Belongs to the PPR family. P subfamily.</text>
</comment>
<keyword evidence="5" id="KW-1185">Reference proteome</keyword>
<dbReference type="PROSITE" id="PS51375">
    <property type="entry name" value="PPR"/>
    <property type="match status" value="4"/>
</dbReference>
<keyword evidence="2" id="KW-0677">Repeat</keyword>
<protein>
    <recommendedName>
        <fullName evidence="6">Pentatricopeptide repeat-containing protein</fullName>
    </recommendedName>
</protein>
<sequence>MIRRKLAPKCTRLLVSQLSPPPPNSNDIDTAILARLRHKDWLTPKEAMKLVTSLRHPSSTLSFFNLYTSRKDFHPTEPLCTALVAKLAQAQHLNPILSLHQTLPHPHRFSDAFFYTLAKSYAHPFRRLDLCLHTLLRMPFPPFPRTFNFVLNLLVDNHLHAAATNLFLSAPSLGVMPDACTLNILVKGLCVRGEVDAAFRVLEEFGGFGCKANAWTYAALMKGLCEAGRVAEAVGLLERMEVEADVAVFNVVVGGLRREGRVEEAWVVLEGMVGKGVSPNGGTYNEVVCGLVEVGRVDEARVLVERMGREGFVPSFGAYKGLVKGFCERRMVEGVHWALGDMVGKGFVPRMGMWRLVVRCAVHREGNLGWVGGVLDGVLED</sequence>
<feature type="repeat" description="PPR" evidence="3">
    <location>
        <begin position="280"/>
        <end position="314"/>
    </location>
</feature>
<dbReference type="InterPro" id="IPR002885">
    <property type="entry name" value="PPR_rpt"/>
</dbReference>
<evidence type="ECO:0000256" key="1">
    <source>
        <dbReference type="ARBA" id="ARBA00007626"/>
    </source>
</evidence>
<evidence type="ECO:0000256" key="3">
    <source>
        <dbReference type="PROSITE-ProRule" id="PRU00708"/>
    </source>
</evidence>
<comment type="caution">
    <text evidence="4">The sequence shown here is derived from an EMBL/GenBank/DDBJ whole genome shotgun (WGS) entry which is preliminary data.</text>
</comment>
<gene>
    <name evidence="4" type="ORF">Fmac_014962</name>
</gene>
<dbReference type="Gene3D" id="1.25.40.10">
    <property type="entry name" value="Tetratricopeptide repeat domain"/>
    <property type="match status" value="2"/>
</dbReference>
<dbReference type="PANTHER" id="PTHR47933:SF62">
    <property type="entry name" value="PENTACOTRIPEPTIDE-REPEAT REGION OF PRORP DOMAIN-CONTAINING PROTEIN"/>
    <property type="match status" value="1"/>
</dbReference>
<feature type="repeat" description="PPR" evidence="3">
    <location>
        <begin position="178"/>
        <end position="212"/>
    </location>
</feature>
<evidence type="ECO:0000313" key="4">
    <source>
        <dbReference type="EMBL" id="KAL2333749.1"/>
    </source>
</evidence>
<feature type="repeat" description="PPR" evidence="3">
    <location>
        <begin position="213"/>
        <end position="243"/>
    </location>
</feature>
<dbReference type="Proteomes" id="UP001603857">
    <property type="component" value="Unassembled WGS sequence"/>
</dbReference>
<accession>A0ABD1MD94</accession>
<dbReference type="InterPro" id="IPR051240">
    <property type="entry name" value="Mito_RNA-Proc/Resp"/>
</dbReference>
<feature type="repeat" description="PPR" evidence="3">
    <location>
        <begin position="245"/>
        <end position="279"/>
    </location>
</feature>
<reference evidence="4 5" key="1">
    <citation type="submission" date="2024-08" db="EMBL/GenBank/DDBJ databases">
        <title>Insights into the chromosomal genome structure of Flemingia macrophylla.</title>
        <authorList>
            <person name="Ding Y."/>
            <person name="Zhao Y."/>
            <person name="Bi W."/>
            <person name="Wu M."/>
            <person name="Zhao G."/>
            <person name="Gong Y."/>
            <person name="Li W."/>
            <person name="Zhang P."/>
        </authorList>
    </citation>
    <scope>NUCLEOTIDE SEQUENCE [LARGE SCALE GENOMIC DNA]</scope>
    <source>
        <strain evidence="4">DYQJB</strain>
        <tissue evidence="4">Leaf</tissue>
    </source>
</reference>
<name>A0ABD1MD94_9FABA</name>
<evidence type="ECO:0000313" key="5">
    <source>
        <dbReference type="Proteomes" id="UP001603857"/>
    </source>
</evidence>
<dbReference type="Pfam" id="PF13041">
    <property type="entry name" value="PPR_2"/>
    <property type="match status" value="2"/>
</dbReference>